<dbReference type="InterPro" id="IPR013897">
    <property type="entry name" value="Duc1"/>
</dbReference>
<comment type="caution">
    <text evidence="2">The sequence shown here is derived from an EMBL/GenBank/DDBJ whole genome shotgun (WGS) entry which is preliminary data.</text>
</comment>
<dbReference type="STRING" id="307507.A0A2V0PQI6"/>
<name>A0A2V0PQI6_9CHLO</name>
<organism evidence="2 3">
    <name type="scientific">Raphidocelis subcapitata</name>
    <dbReference type="NCBI Taxonomy" id="307507"/>
    <lineage>
        <taxon>Eukaryota</taxon>
        <taxon>Viridiplantae</taxon>
        <taxon>Chlorophyta</taxon>
        <taxon>core chlorophytes</taxon>
        <taxon>Chlorophyceae</taxon>
        <taxon>CS clade</taxon>
        <taxon>Sphaeropleales</taxon>
        <taxon>Selenastraceae</taxon>
        <taxon>Raphidocelis</taxon>
    </lineage>
</organism>
<evidence type="ECO:0000259" key="1">
    <source>
        <dbReference type="Pfam" id="PF08588"/>
    </source>
</evidence>
<dbReference type="PANTHER" id="PTHR34826">
    <property type="entry name" value="UPF0590 PROTEIN C409.17C"/>
    <property type="match status" value="1"/>
</dbReference>
<evidence type="ECO:0000313" key="2">
    <source>
        <dbReference type="EMBL" id="GBF99475.1"/>
    </source>
</evidence>
<dbReference type="InParanoid" id="A0A2V0PQI6"/>
<accession>A0A2V0PQI6</accession>
<reference evidence="2 3" key="1">
    <citation type="journal article" date="2018" name="Sci. Rep.">
        <title>Raphidocelis subcapitata (=Pseudokirchneriella subcapitata) provides an insight into genome evolution and environmental adaptations in the Sphaeropleales.</title>
        <authorList>
            <person name="Suzuki S."/>
            <person name="Yamaguchi H."/>
            <person name="Nakajima N."/>
            <person name="Kawachi M."/>
        </authorList>
    </citation>
    <scope>NUCLEOTIDE SEQUENCE [LARGE SCALE GENOMIC DNA]</scope>
    <source>
        <strain evidence="2 3">NIES-35</strain>
    </source>
</reference>
<dbReference type="Proteomes" id="UP000247498">
    <property type="component" value="Unassembled WGS sequence"/>
</dbReference>
<gene>
    <name evidence="2" type="ORF">Rsub_12143</name>
</gene>
<dbReference type="PANTHER" id="PTHR34826:SF2">
    <property type="entry name" value="UPF0590 PROTEIN C409.17C"/>
    <property type="match status" value="1"/>
</dbReference>
<keyword evidence="3" id="KW-1185">Reference proteome</keyword>
<feature type="domain" description="Domain of unknown function at the cortex 1" evidence="1">
    <location>
        <begin position="84"/>
        <end position="317"/>
    </location>
</feature>
<dbReference type="Pfam" id="PF08588">
    <property type="entry name" value="Duc1"/>
    <property type="match status" value="1"/>
</dbReference>
<protein>
    <recommendedName>
        <fullName evidence="1">Domain of unknown function at the cortex 1 domain-containing protein</fullName>
    </recommendedName>
</protein>
<dbReference type="OrthoDB" id="42898at2759"/>
<evidence type="ECO:0000313" key="3">
    <source>
        <dbReference type="Proteomes" id="UP000247498"/>
    </source>
</evidence>
<sequence length="356" mass="38441">MTAAEAPRAETSPAGAAAAALGKAASAAPVVFVEAVNAADLGPRDVHPWHRPAVPSHADIKASPHYPVYITPNPMAGSQLFDGASDPARQLVINGGSMAVETPIFSGRIEIHLKGLNTTRRSIFEGKKRFFQIAVQGKFKREVDASAVCMGQEFVKPGNAPPWVGEIVLRAASKVFSSSAHIDASTELPYFMNPVLAACQMVNVSREGEHPRDVWAAEEDMRLFCPAIADKHGRPLPSDKRRKWCDQPKNLGGRAFGTDHVYTFHIWQHLIDFAGYSLSVAGLVNVDLAAALNAQPLQLTCKDVGSNEYVFSMLVWHERLLYPDEETQAAAEKLASRFSSVGNGLRGLLGLAPKAP</sequence>
<proteinExistence type="predicted"/>
<dbReference type="AlphaFoldDB" id="A0A2V0PQI6"/>
<dbReference type="EMBL" id="BDRX01000159">
    <property type="protein sequence ID" value="GBF99475.1"/>
    <property type="molecule type" value="Genomic_DNA"/>
</dbReference>